<dbReference type="EMBL" id="CP050995">
    <property type="protein sequence ID" value="QIY91506.1"/>
    <property type="molecule type" value="Genomic_DNA"/>
</dbReference>
<reference evidence="1 2" key="1">
    <citation type="submission" date="2019-09" db="EMBL/GenBank/DDBJ databases">
        <title>FDA dAtabase for Regulatory Grade micrObial Sequences (FDA-ARGOS): Supporting development and validation of Infectious Disease Dx tests.</title>
        <authorList>
            <person name="Sciortino C."/>
            <person name="Tallon L."/>
            <person name="Sadzewicz L."/>
            <person name="Vavikolanu K."/>
            <person name="Mehta A."/>
            <person name="Aluvathingal J."/>
            <person name="Nadendla S."/>
            <person name="Nandy P."/>
            <person name="Geyer C."/>
            <person name="Yan Y."/>
            <person name="Sichtig H."/>
        </authorList>
    </citation>
    <scope>NUCLEOTIDE SEQUENCE [LARGE SCALE GENOMIC DNA]</scope>
    <source>
        <strain evidence="1 2">FDAARGOS_636</strain>
    </source>
</reference>
<proteinExistence type="predicted"/>
<evidence type="ECO:0000313" key="1">
    <source>
        <dbReference type="EMBL" id="QIY91506.1"/>
    </source>
</evidence>
<evidence type="ECO:0000313" key="2">
    <source>
        <dbReference type="Proteomes" id="UP000501570"/>
    </source>
</evidence>
<accession>A0ABX6KSB6</accession>
<dbReference type="RefSeq" id="WP_168238767.1">
    <property type="nucleotide sequence ID" value="NZ_CP050995.1"/>
</dbReference>
<name>A0ABX6KSB6_CHRGL</name>
<protein>
    <submittedName>
        <fullName evidence="1">Uncharacterized protein</fullName>
    </submittedName>
</protein>
<keyword evidence="2" id="KW-1185">Reference proteome</keyword>
<gene>
    <name evidence="1" type="ORF">FOB44_12990</name>
</gene>
<organism evidence="1 2">
    <name type="scientific">Chryseobacterium gallinarum</name>
    <dbReference type="NCBI Taxonomy" id="1324352"/>
    <lineage>
        <taxon>Bacteria</taxon>
        <taxon>Pseudomonadati</taxon>
        <taxon>Bacteroidota</taxon>
        <taxon>Flavobacteriia</taxon>
        <taxon>Flavobacteriales</taxon>
        <taxon>Weeksellaceae</taxon>
        <taxon>Chryseobacterium group</taxon>
        <taxon>Chryseobacterium</taxon>
    </lineage>
</organism>
<dbReference type="Proteomes" id="UP000501570">
    <property type="component" value="Chromosome"/>
</dbReference>
<sequence length="52" mass="5776">MPNLCNKPAARQTLEKVIAAKITAQKMIIKTMVQNRPVMMIAAHHALHVSLI</sequence>